<reference evidence="2" key="1">
    <citation type="submission" date="2020-10" db="EMBL/GenBank/DDBJ databases">
        <authorList>
            <person name="Kikuchi T."/>
        </authorList>
    </citation>
    <scope>NUCLEOTIDE SEQUENCE</scope>
    <source>
        <strain evidence="2">NKZ352</strain>
    </source>
</reference>
<dbReference type="Proteomes" id="UP000835052">
    <property type="component" value="Unassembled WGS sequence"/>
</dbReference>
<organism evidence="2 3">
    <name type="scientific">Caenorhabditis auriculariae</name>
    <dbReference type="NCBI Taxonomy" id="2777116"/>
    <lineage>
        <taxon>Eukaryota</taxon>
        <taxon>Metazoa</taxon>
        <taxon>Ecdysozoa</taxon>
        <taxon>Nematoda</taxon>
        <taxon>Chromadorea</taxon>
        <taxon>Rhabditida</taxon>
        <taxon>Rhabditina</taxon>
        <taxon>Rhabditomorpha</taxon>
        <taxon>Rhabditoidea</taxon>
        <taxon>Rhabditidae</taxon>
        <taxon>Peloderinae</taxon>
        <taxon>Caenorhabditis</taxon>
    </lineage>
</organism>
<protein>
    <recommendedName>
        <fullName evidence="1">CBM21 domain-containing protein</fullName>
    </recommendedName>
</protein>
<dbReference type="GO" id="GO:0005979">
    <property type="term" value="P:regulation of glycogen biosynthetic process"/>
    <property type="evidence" value="ECO:0007669"/>
    <property type="project" value="TreeGrafter"/>
</dbReference>
<dbReference type="PROSITE" id="PS51159">
    <property type="entry name" value="CBM21"/>
    <property type="match status" value="1"/>
</dbReference>
<sequence>MEGGKTTTIIMRPRFELILPVLSRSLSEDVADVDDFLLCSADEDKFEMQSCSEPCSPDSGFSSDDGSLEPLKTRCRIERAKTLPSALRRSRSKQSEKRVRFADTLGLDLEKLQYFVKEENPALSFAARTIAPLELPPSFLGEGSSQLISSASSACRLVLSNFNYRSEHEYNDKTRLARVCVVALRASGSTVVGQVNLLNVAFDKTVTIRYTTNKWETQEEVVAGFSHRMFGTEDIDAFNFSIVLPNKLKAGRCEFCVQYAVSGEQFWDNNDGANYVVDVIEDPVPCSKLSPTTATPIFAASYPGGYRRSAGDGSTLPPLPQRQSPRRFRRWGRATVESDDENAGPVFYRATL</sequence>
<evidence type="ECO:0000313" key="3">
    <source>
        <dbReference type="Proteomes" id="UP000835052"/>
    </source>
</evidence>
<dbReference type="AlphaFoldDB" id="A0A8S1HUQ5"/>
<feature type="domain" description="CBM21" evidence="1">
    <location>
        <begin position="171"/>
        <end position="278"/>
    </location>
</feature>
<dbReference type="Pfam" id="PF03370">
    <property type="entry name" value="CBM_21"/>
    <property type="match status" value="1"/>
</dbReference>
<keyword evidence="3" id="KW-1185">Reference proteome</keyword>
<dbReference type="OrthoDB" id="1881at2759"/>
<dbReference type="InterPro" id="IPR050782">
    <property type="entry name" value="PP1_regulatory_subunit_3"/>
</dbReference>
<evidence type="ECO:0000259" key="1">
    <source>
        <dbReference type="PROSITE" id="PS51159"/>
    </source>
</evidence>
<dbReference type="InterPro" id="IPR005036">
    <property type="entry name" value="CBM21_dom"/>
</dbReference>
<evidence type="ECO:0000313" key="2">
    <source>
        <dbReference type="EMBL" id="CAD6197933.1"/>
    </source>
</evidence>
<dbReference type="PANTHER" id="PTHR12307">
    <property type="entry name" value="PROTEIN PHOSPHATASE 1 REGULATORY SUBUNIT"/>
    <property type="match status" value="1"/>
</dbReference>
<dbReference type="InterPro" id="IPR038175">
    <property type="entry name" value="CBM21_dom_sf"/>
</dbReference>
<dbReference type="GO" id="GO:0008157">
    <property type="term" value="F:protein phosphatase 1 binding"/>
    <property type="evidence" value="ECO:0007669"/>
    <property type="project" value="TreeGrafter"/>
</dbReference>
<gene>
    <name evidence="2" type="ORF">CAUJ_LOCUS13840</name>
</gene>
<dbReference type="PANTHER" id="PTHR12307:SF53">
    <property type="entry name" value="PROTEIN PHOSPHATASE 1 REGULATORY SUBUNIT"/>
    <property type="match status" value="1"/>
</dbReference>
<dbReference type="GO" id="GO:0000164">
    <property type="term" value="C:protein phosphatase type 1 complex"/>
    <property type="evidence" value="ECO:0007669"/>
    <property type="project" value="TreeGrafter"/>
</dbReference>
<dbReference type="GO" id="GO:2001069">
    <property type="term" value="F:glycogen binding"/>
    <property type="evidence" value="ECO:0007669"/>
    <property type="project" value="TreeGrafter"/>
</dbReference>
<name>A0A8S1HUQ5_9PELO</name>
<accession>A0A8S1HUQ5</accession>
<dbReference type="Gene3D" id="2.60.40.2440">
    <property type="entry name" value="Carbohydrate binding type-21 domain"/>
    <property type="match status" value="1"/>
</dbReference>
<proteinExistence type="predicted"/>
<comment type="caution">
    <text evidence="2">The sequence shown here is derived from an EMBL/GenBank/DDBJ whole genome shotgun (WGS) entry which is preliminary data.</text>
</comment>
<dbReference type="EMBL" id="CAJGYM010000109">
    <property type="protein sequence ID" value="CAD6197933.1"/>
    <property type="molecule type" value="Genomic_DNA"/>
</dbReference>